<dbReference type="Gene3D" id="3.40.50.620">
    <property type="entry name" value="HUPs"/>
    <property type="match status" value="1"/>
</dbReference>
<dbReference type="InterPro" id="IPR050385">
    <property type="entry name" value="Archaeal_FAD_synthase"/>
</dbReference>
<evidence type="ECO:0000313" key="7">
    <source>
        <dbReference type="Proteomes" id="UP000092871"/>
    </source>
</evidence>
<dbReference type="InterPro" id="IPR004821">
    <property type="entry name" value="Cyt_trans-like"/>
</dbReference>
<evidence type="ECO:0000313" key="4">
    <source>
        <dbReference type="EMBL" id="SBT16600.1"/>
    </source>
</evidence>
<keyword evidence="2 4" id="KW-0548">Nucleotidyltransferase</keyword>
<dbReference type="Proteomes" id="UP000092871">
    <property type="component" value="Unassembled WGS sequence"/>
</dbReference>
<dbReference type="NCBIfam" id="TIGR00125">
    <property type="entry name" value="cyt_tran_rel"/>
    <property type="match status" value="1"/>
</dbReference>
<dbReference type="GO" id="GO:0047348">
    <property type="term" value="F:glycerol-3-phosphate cytidylyltransferase activity"/>
    <property type="evidence" value="ECO:0007669"/>
    <property type="project" value="UniProtKB-EC"/>
</dbReference>
<evidence type="ECO:0000256" key="2">
    <source>
        <dbReference type="ARBA" id="ARBA00022695"/>
    </source>
</evidence>
<evidence type="ECO:0000256" key="1">
    <source>
        <dbReference type="ARBA" id="ARBA00022679"/>
    </source>
</evidence>
<dbReference type="Gene3D" id="1.25.40.10">
    <property type="entry name" value="Tetratricopeptide repeat domain"/>
    <property type="match status" value="1"/>
</dbReference>
<dbReference type="SUPFAM" id="SSF52374">
    <property type="entry name" value="Nucleotidylyl transferase"/>
    <property type="match status" value="1"/>
</dbReference>
<evidence type="ECO:0000259" key="3">
    <source>
        <dbReference type="Pfam" id="PF01467"/>
    </source>
</evidence>
<accession>A0A1C3JNF3</accession>
<reference evidence="5 6" key="1">
    <citation type="submission" date="2016-06" db="EMBL/GenBank/DDBJ databases">
        <authorList>
            <person name="Rodrigo-Torres L."/>
            <person name="Arahal D.R."/>
        </authorList>
    </citation>
    <scope>NUCLEOTIDE SEQUENCE [LARGE SCALE GENOMIC DNA]</scope>
    <source>
        <strain evidence="5 6">CECT 5116</strain>
    </source>
</reference>
<name>A0A1C3JNF3_9GAMM</name>
<dbReference type="EMBL" id="FLRA01000003">
    <property type="protein sequence ID" value="SBT16600.1"/>
    <property type="molecule type" value="Genomic_DNA"/>
</dbReference>
<dbReference type="PANTHER" id="PTHR43793">
    <property type="entry name" value="FAD SYNTHASE"/>
    <property type="match status" value="1"/>
</dbReference>
<dbReference type="Proteomes" id="UP000092840">
    <property type="component" value="Unassembled WGS sequence"/>
</dbReference>
<keyword evidence="1 4" id="KW-0808">Transferase</keyword>
<evidence type="ECO:0000313" key="6">
    <source>
        <dbReference type="Proteomes" id="UP000092840"/>
    </source>
</evidence>
<dbReference type="OrthoDB" id="9802794at2"/>
<dbReference type="InterPro" id="IPR014729">
    <property type="entry name" value="Rossmann-like_a/b/a_fold"/>
</dbReference>
<evidence type="ECO:0000313" key="5">
    <source>
        <dbReference type="EMBL" id="SBT20316.1"/>
    </source>
</evidence>
<dbReference type="InterPro" id="IPR011990">
    <property type="entry name" value="TPR-like_helical_dom_sf"/>
</dbReference>
<dbReference type="AlphaFoldDB" id="A0A1C3JNF3"/>
<dbReference type="SUPFAM" id="SSF48452">
    <property type="entry name" value="TPR-like"/>
    <property type="match status" value="1"/>
</dbReference>
<dbReference type="EMBL" id="FLRB01000006">
    <property type="protein sequence ID" value="SBT20316.1"/>
    <property type="molecule type" value="Genomic_DNA"/>
</dbReference>
<proteinExistence type="predicted"/>
<feature type="domain" description="Cytidyltransferase-like" evidence="3">
    <location>
        <begin position="360"/>
        <end position="490"/>
    </location>
</feature>
<protein>
    <submittedName>
        <fullName evidence="4">Glycerol-3-phosphate cytidylyltransferase</fullName>
        <ecNumber evidence="4">2.7.7.39</ecNumber>
    </submittedName>
</protein>
<dbReference type="PANTHER" id="PTHR43793:SF1">
    <property type="entry name" value="FAD SYNTHASE"/>
    <property type="match status" value="1"/>
</dbReference>
<keyword evidence="6" id="KW-1185">Reference proteome</keyword>
<reference evidence="4 7" key="2">
    <citation type="submission" date="2016-06" db="EMBL/GenBank/DDBJ databases">
        <authorList>
            <person name="Kjaerup R.B."/>
            <person name="Dalgaard T.S."/>
            <person name="Juul-Madsen H.R."/>
        </authorList>
    </citation>
    <scope>NUCLEOTIDE SEQUENCE [LARGE SCALE GENOMIC DNA]</scope>
    <source>
        <strain evidence="4 7">CECT 5115</strain>
    </source>
</reference>
<dbReference type="RefSeq" id="WP_067031880.1">
    <property type="nucleotide sequence ID" value="NZ_FLRA01000003.1"/>
</dbReference>
<dbReference type="Pfam" id="PF01467">
    <property type="entry name" value="CTP_transf_like"/>
    <property type="match status" value="1"/>
</dbReference>
<dbReference type="EC" id="2.7.7.39" evidence="4"/>
<sequence>MSPLDQLNTAIKHFHAGQYAEAKTLLKQVTTSSPELMMAQVYLAQIAVLDGKGQQWIPALQELVTQVPHSHQIFHVLGQCLQQAKQLPQAATAFHTALTLVSIQTEQDWQPSQTSFSAAPFTQEQGEELLWQTLSLLKRHGVYAFACAGTLLGLEREGSLLANDKDLDIGLDWLQMDKAIQVLTEHGWNEASRSYDLMNPRCFRHQKTGIALDLCGFGTDNASGETMCGLWIEGIPFHWNRITFFPKIALSNRSTPAGEVWHLSRPDLVLTALYGENWRTPDGDFDTIVCAHNLRQFSWLSYCYGYSRLYAQWLRGNTARAIRILEVLRTHKPQDTVLSQISRQLDALHTQHSNQKRVLALGYFDLMHEGHLRYLEFARQQGDALVVGIAPDSFCLQSKGYAPIMNEAQRRNLITALAIVDESHIVAAPMAQTQAAAEWIDSLNIKTVVCGIEWQGSERWQKLEQILAPLGIEVIYAPKTDGISTTQIKQKVCSQNGIK</sequence>
<organism evidence="4 7">
    <name type="scientific">Marinomonas gallaica</name>
    <dbReference type="NCBI Taxonomy" id="1806667"/>
    <lineage>
        <taxon>Bacteria</taxon>
        <taxon>Pseudomonadati</taxon>
        <taxon>Pseudomonadota</taxon>
        <taxon>Gammaproteobacteria</taxon>
        <taxon>Oceanospirillales</taxon>
        <taxon>Oceanospirillaceae</taxon>
        <taxon>Marinomonas</taxon>
    </lineage>
</organism>
<gene>
    <name evidence="4" type="primary">tagD</name>
    <name evidence="4" type="ORF">MGA5115_00681</name>
    <name evidence="5" type="ORF">MGA5116_00899</name>
</gene>